<sequence>MIGVDLRGEDVATSPGVSALPSCRMSCGSGLVGLAERVTALGGDLCTGPRPAAGRSPPGYRVRSAGSGSARSLYVASEGS</sequence>
<proteinExistence type="predicted"/>
<reference evidence="2 3" key="1">
    <citation type="submission" date="2018-01" db="EMBL/GenBank/DDBJ databases">
        <title>Draft genome sequence of Salinispora sp. 13K206.</title>
        <authorList>
            <person name="Sahin N."/>
            <person name="Saygin H."/>
            <person name="Ay H."/>
        </authorList>
    </citation>
    <scope>NUCLEOTIDE SEQUENCE [LARGE SCALE GENOMIC DNA]</scope>
    <source>
        <strain evidence="2 3">13K206</strain>
    </source>
</reference>
<organism evidence="2 3">
    <name type="scientific">Micromonospora deserti</name>
    <dbReference type="NCBI Taxonomy" id="2070366"/>
    <lineage>
        <taxon>Bacteria</taxon>
        <taxon>Bacillati</taxon>
        <taxon>Actinomycetota</taxon>
        <taxon>Actinomycetes</taxon>
        <taxon>Micromonosporales</taxon>
        <taxon>Micromonosporaceae</taxon>
        <taxon>Micromonospora</taxon>
    </lineage>
</organism>
<comment type="caution">
    <text evidence="2">The sequence shown here is derived from an EMBL/GenBank/DDBJ whole genome shotgun (WGS) entry which is preliminary data.</text>
</comment>
<evidence type="ECO:0000313" key="3">
    <source>
        <dbReference type="Proteomes" id="UP000248749"/>
    </source>
</evidence>
<dbReference type="AlphaFoldDB" id="A0A2W2DCU7"/>
<feature type="compositionally biased region" description="Low complexity" evidence="1">
    <location>
        <begin position="48"/>
        <end position="72"/>
    </location>
</feature>
<accession>A0A2W2DCU7</accession>
<dbReference type="EMBL" id="POUB01000001">
    <property type="protein sequence ID" value="PZG03005.1"/>
    <property type="molecule type" value="Genomic_DNA"/>
</dbReference>
<feature type="region of interest" description="Disordered" evidence="1">
    <location>
        <begin position="47"/>
        <end position="80"/>
    </location>
</feature>
<dbReference type="Proteomes" id="UP000248749">
    <property type="component" value="Unassembled WGS sequence"/>
</dbReference>
<evidence type="ECO:0000313" key="2">
    <source>
        <dbReference type="EMBL" id="PZG03005.1"/>
    </source>
</evidence>
<gene>
    <name evidence="2" type="ORF">C1I99_00080</name>
</gene>
<evidence type="ECO:0000256" key="1">
    <source>
        <dbReference type="SAM" id="MobiDB-lite"/>
    </source>
</evidence>
<name>A0A2W2DCU7_9ACTN</name>
<protein>
    <submittedName>
        <fullName evidence="2">Uncharacterized protein</fullName>
    </submittedName>
</protein>
<keyword evidence="3" id="KW-1185">Reference proteome</keyword>